<evidence type="ECO:0000313" key="1">
    <source>
        <dbReference type="EMBL" id="GAA1981911.1"/>
    </source>
</evidence>
<dbReference type="RefSeq" id="WP_344062461.1">
    <property type="nucleotide sequence ID" value="NZ_BAAAPU010000007.1"/>
</dbReference>
<organism evidence="1 2">
    <name type="scientific">Terrabacter lapilli</name>
    <dbReference type="NCBI Taxonomy" id="436231"/>
    <lineage>
        <taxon>Bacteria</taxon>
        <taxon>Bacillati</taxon>
        <taxon>Actinomycetota</taxon>
        <taxon>Actinomycetes</taxon>
        <taxon>Micrococcales</taxon>
        <taxon>Intrasporangiaceae</taxon>
        <taxon>Terrabacter</taxon>
    </lineage>
</organism>
<reference evidence="1 2" key="1">
    <citation type="journal article" date="2019" name="Int. J. Syst. Evol. Microbiol.">
        <title>The Global Catalogue of Microorganisms (GCM) 10K type strain sequencing project: providing services to taxonomists for standard genome sequencing and annotation.</title>
        <authorList>
            <consortium name="The Broad Institute Genomics Platform"/>
            <consortium name="The Broad Institute Genome Sequencing Center for Infectious Disease"/>
            <person name="Wu L."/>
            <person name="Ma J."/>
        </authorList>
    </citation>
    <scope>NUCLEOTIDE SEQUENCE [LARGE SCALE GENOMIC DNA]</scope>
    <source>
        <strain evidence="1 2">JCM 15628</strain>
    </source>
</reference>
<keyword evidence="2" id="KW-1185">Reference proteome</keyword>
<dbReference type="EMBL" id="BAAAPU010000007">
    <property type="protein sequence ID" value="GAA1981911.1"/>
    <property type="molecule type" value="Genomic_DNA"/>
</dbReference>
<proteinExistence type="predicted"/>
<gene>
    <name evidence="1" type="ORF">GCM10009817_23950</name>
</gene>
<protein>
    <submittedName>
        <fullName evidence="1">Uncharacterized protein</fullName>
    </submittedName>
</protein>
<name>A0ABN2S920_9MICO</name>
<evidence type="ECO:0000313" key="2">
    <source>
        <dbReference type="Proteomes" id="UP001500013"/>
    </source>
</evidence>
<dbReference type="Proteomes" id="UP001500013">
    <property type="component" value="Unassembled WGS sequence"/>
</dbReference>
<accession>A0ABN2S920</accession>
<sequence>MGKAPTYTCTRCHTTGSNRGDWNGIFDGGLLVEVCCPSCQTPEENAEAVIKEATLHYRLSEWGHWTTEPKHLL</sequence>
<comment type="caution">
    <text evidence="1">The sequence shown here is derived from an EMBL/GenBank/DDBJ whole genome shotgun (WGS) entry which is preliminary data.</text>
</comment>